<dbReference type="EMBL" id="HBHX01023124">
    <property type="protein sequence ID" value="CAE0112182.1"/>
    <property type="molecule type" value="Transcribed_RNA"/>
</dbReference>
<dbReference type="AlphaFoldDB" id="A0A7S3AQK1"/>
<sequence length="103" mass="10363">MAVAVAPAVIRAAAATRLGGSWTSPLWAVPTSIALAVQPAVITRVSALPLKGISAIPASPFPSVTSKAACTLTTVVVPTPLSSKVKALSRGTDCGEYGGRCFE</sequence>
<name>A0A7S3AQK1_9EUKA</name>
<organism evidence="1">
    <name type="scientific">Haptolina ericina</name>
    <dbReference type="NCBI Taxonomy" id="156174"/>
    <lineage>
        <taxon>Eukaryota</taxon>
        <taxon>Haptista</taxon>
        <taxon>Haptophyta</taxon>
        <taxon>Prymnesiophyceae</taxon>
        <taxon>Prymnesiales</taxon>
        <taxon>Prymnesiaceae</taxon>
        <taxon>Haptolina</taxon>
    </lineage>
</organism>
<protein>
    <submittedName>
        <fullName evidence="1">Uncharacterized protein</fullName>
    </submittedName>
</protein>
<evidence type="ECO:0000313" key="1">
    <source>
        <dbReference type="EMBL" id="CAE0112182.1"/>
    </source>
</evidence>
<gene>
    <name evidence="1" type="ORF">HERI1096_LOCUS12842</name>
</gene>
<reference evidence="1" key="1">
    <citation type="submission" date="2021-01" db="EMBL/GenBank/DDBJ databases">
        <authorList>
            <person name="Corre E."/>
            <person name="Pelletier E."/>
            <person name="Niang G."/>
            <person name="Scheremetjew M."/>
            <person name="Finn R."/>
            <person name="Kale V."/>
            <person name="Holt S."/>
            <person name="Cochrane G."/>
            <person name="Meng A."/>
            <person name="Brown T."/>
            <person name="Cohen L."/>
        </authorList>
    </citation>
    <scope>NUCLEOTIDE SEQUENCE</scope>
    <source>
        <strain evidence="1">CCMP281</strain>
    </source>
</reference>
<proteinExistence type="predicted"/>
<accession>A0A7S3AQK1</accession>